<dbReference type="Proteomes" id="UP001500058">
    <property type="component" value="Unassembled WGS sequence"/>
</dbReference>
<comment type="caution">
    <text evidence="2">The sequence shown here is derived from an EMBL/GenBank/DDBJ whole genome shotgun (WGS) entry which is preliminary data.</text>
</comment>
<gene>
    <name evidence="2" type="ORF">GCM10010420_09320</name>
</gene>
<keyword evidence="3" id="KW-1185">Reference proteome</keyword>
<dbReference type="EMBL" id="BAAATJ010000003">
    <property type="protein sequence ID" value="GAA2388251.1"/>
    <property type="molecule type" value="Genomic_DNA"/>
</dbReference>
<organism evidence="2 3">
    <name type="scientific">Streptomyces glaucosporus</name>
    <dbReference type="NCBI Taxonomy" id="284044"/>
    <lineage>
        <taxon>Bacteria</taxon>
        <taxon>Bacillati</taxon>
        <taxon>Actinomycetota</taxon>
        <taxon>Actinomycetes</taxon>
        <taxon>Kitasatosporales</taxon>
        <taxon>Streptomycetaceae</taxon>
        <taxon>Streptomyces</taxon>
    </lineage>
</organism>
<name>A0ABP5UVP5_9ACTN</name>
<protein>
    <submittedName>
        <fullName evidence="2">Uncharacterized protein</fullName>
    </submittedName>
</protein>
<reference evidence="3" key="1">
    <citation type="journal article" date="2019" name="Int. J. Syst. Evol. Microbiol.">
        <title>The Global Catalogue of Microorganisms (GCM) 10K type strain sequencing project: providing services to taxonomists for standard genome sequencing and annotation.</title>
        <authorList>
            <consortium name="The Broad Institute Genomics Platform"/>
            <consortium name="The Broad Institute Genome Sequencing Center for Infectious Disease"/>
            <person name="Wu L."/>
            <person name="Ma J."/>
        </authorList>
    </citation>
    <scope>NUCLEOTIDE SEQUENCE [LARGE SCALE GENOMIC DNA]</scope>
    <source>
        <strain evidence="3">JCM 6921</strain>
    </source>
</reference>
<accession>A0ABP5UVP5</accession>
<evidence type="ECO:0000313" key="3">
    <source>
        <dbReference type="Proteomes" id="UP001500058"/>
    </source>
</evidence>
<feature type="compositionally biased region" description="Low complexity" evidence="1">
    <location>
        <begin position="72"/>
        <end position="86"/>
    </location>
</feature>
<feature type="region of interest" description="Disordered" evidence="1">
    <location>
        <begin position="71"/>
        <end position="103"/>
    </location>
</feature>
<evidence type="ECO:0000256" key="1">
    <source>
        <dbReference type="SAM" id="MobiDB-lite"/>
    </source>
</evidence>
<proteinExistence type="predicted"/>
<sequence>MFSEPLATQSSLSWESPRAVCGGAAVRGPLYETFTPKSRAMPLGPDAYPWPAARNFRPPPCRGIAAKITAVPAEASSPGSRRAGSGAASGGGRRAPRGAGHVRAAASLPVRVPGAAEPPGAAHSLGTEVCGAGHCRDQMVPIGRTRRPAGVRR</sequence>
<evidence type="ECO:0000313" key="2">
    <source>
        <dbReference type="EMBL" id="GAA2388251.1"/>
    </source>
</evidence>